<keyword evidence="6" id="KW-0479">Metal-binding</keyword>
<keyword evidence="3" id="KW-0328">Glycosyltransferase</keyword>
<accession>A0ABX1CMY2</accession>
<evidence type="ECO:0000256" key="10">
    <source>
        <dbReference type="ARBA" id="ARBA00023034"/>
    </source>
</evidence>
<comment type="subcellular location">
    <subcellularLocation>
        <location evidence="2">Endoplasmic reticulum membrane</location>
        <topology evidence="2">Single-pass type II membrane protein</topology>
    </subcellularLocation>
    <subcellularLocation>
        <location evidence="1">Golgi apparatus membrane</location>
        <topology evidence="1">Single-pass type II membrane protein</topology>
    </subcellularLocation>
</comment>
<gene>
    <name evidence="15" type="ORF">HBH26_03570</name>
</gene>
<evidence type="ECO:0000256" key="4">
    <source>
        <dbReference type="ARBA" id="ARBA00022679"/>
    </source>
</evidence>
<evidence type="ECO:0000256" key="14">
    <source>
        <dbReference type="ARBA" id="ARBA00042865"/>
    </source>
</evidence>
<keyword evidence="4" id="KW-0808">Transferase</keyword>
<name>A0ABX1CMY2_9SPHN</name>
<evidence type="ECO:0000256" key="9">
    <source>
        <dbReference type="ARBA" id="ARBA00022989"/>
    </source>
</evidence>
<protein>
    <recommendedName>
        <fullName evidence="14">Peptide O-xylosyltransferase</fullName>
    </recommendedName>
</protein>
<keyword evidence="11" id="KW-0472">Membrane</keyword>
<keyword evidence="10" id="KW-0333">Golgi apparatus</keyword>
<evidence type="ECO:0000256" key="13">
    <source>
        <dbReference type="ARBA" id="ARBA00023180"/>
    </source>
</evidence>
<proteinExistence type="predicted"/>
<dbReference type="PANTHER" id="PTHR46025:SF3">
    <property type="entry name" value="XYLOSYLTRANSFERASE OXT"/>
    <property type="match status" value="1"/>
</dbReference>
<dbReference type="Pfam" id="PF02485">
    <property type="entry name" value="Branch"/>
    <property type="match status" value="1"/>
</dbReference>
<evidence type="ECO:0000256" key="3">
    <source>
        <dbReference type="ARBA" id="ARBA00022676"/>
    </source>
</evidence>
<dbReference type="InterPro" id="IPR003406">
    <property type="entry name" value="Glyco_trans_14"/>
</dbReference>
<dbReference type="RefSeq" id="WP_168133228.1">
    <property type="nucleotide sequence ID" value="NZ_JAAVJH010000002.1"/>
</dbReference>
<dbReference type="Proteomes" id="UP000732399">
    <property type="component" value="Unassembled WGS sequence"/>
</dbReference>
<evidence type="ECO:0000256" key="12">
    <source>
        <dbReference type="ARBA" id="ARBA00023157"/>
    </source>
</evidence>
<keyword evidence="12" id="KW-1015">Disulfide bond</keyword>
<sequence length="294" mass="33701">MQQARVAWFIMVHHKPDQLAWLLNALSDPADTIIVHVDLKSRLGLKRDRRGLMKAVRALCAGRPNVRFLRSRFTNWGGWSLSRTLLDAMRLALRVDAGWTHFVNLSGQCYPLKPLERIRREMAEAQDAVMVEMRPFDSLPPDDWHLNWHPMLELPVRALKLPGRRRPPRDFALTHKGSQWVVLPRAFCTWAVDAPLTRRVSAYLRHLLLSDELVVQALALNGPFRDRIRPYRRHIVWPGPRTLTLEDLPAIEEGDAWFGRKFDLSVDVGVLDALAAEIGAPPGPRPVPERDDSR</sequence>
<evidence type="ECO:0000313" key="15">
    <source>
        <dbReference type="EMBL" id="NJR77695.1"/>
    </source>
</evidence>
<evidence type="ECO:0000256" key="11">
    <source>
        <dbReference type="ARBA" id="ARBA00023136"/>
    </source>
</evidence>
<evidence type="ECO:0000256" key="8">
    <source>
        <dbReference type="ARBA" id="ARBA00022968"/>
    </source>
</evidence>
<keyword evidence="13" id="KW-0325">Glycoprotein</keyword>
<comment type="caution">
    <text evidence="15">The sequence shown here is derived from an EMBL/GenBank/DDBJ whole genome shotgun (WGS) entry which is preliminary data.</text>
</comment>
<evidence type="ECO:0000256" key="5">
    <source>
        <dbReference type="ARBA" id="ARBA00022692"/>
    </source>
</evidence>
<keyword evidence="5" id="KW-0812">Transmembrane</keyword>
<dbReference type="PANTHER" id="PTHR46025">
    <property type="entry name" value="XYLOSYLTRANSFERASE OXT"/>
    <property type="match status" value="1"/>
</dbReference>
<dbReference type="InterPro" id="IPR043538">
    <property type="entry name" value="XYLT"/>
</dbReference>
<organism evidence="15 16">
    <name type="scientific">Sphingomonas corticis</name>
    <dbReference type="NCBI Taxonomy" id="2722791"/>
    <lineage>
        <taxon>Bacteria</taxon>
        <taxon>Pseudomonadati</taxon>
        <taxon>Pseudomonadota</taxon>
        <taxon>Alphaproteobacteria</taxon>
        <taxon>Sphingomonadales</taxon>
        <taxon>Sphingomonadaceae</taxon>
        <taxon>Sphingomonas</taxon>
    </lineage>
</organism>
<dbReference type="EMBL" id="JAAVJH010000002">
    <property type="protein sequence ID" value="NJR77695.1"/>
    <property type="molecule type" value="Genomic_DNA"/>
</dbReference>
<keyword evidence="8" id="KW-0735">Signal-anchor</keyword>
<keyword evidence="9" id="KW-1133">Transmembrane helix</keyword>
<reference evidence="15 16" key="1">
    <citation type="submission" date="2020-03" db="EMBL/GenBank/DDBJ databases">
        <authorList>
            <person name="Wang L."/>
            <person name="He N."/>
            <person name="Li Y."/>
            <person name="Fang Y."/>
            <person name="Zhang F."/>
        </authorList>
    </citation>
    <scope>NUCLEOTIDE SEQUENCE [LARGE SCALE GENOMIC DNA]</scope>
    <source>
        <strain evidence="15 16">36D10-4-7</strain>
    </source>
</reference>
<keyword evidence="7" id="KW-0256">Endoplasmic reticulum</keyword>
<evidence type="ECO:0000256" key="2">
    <source>
        <dbReference type="ARBA" id="ARBA00004648"/>
    </source>
</evidence>
<evidence type="ECO:0000256" key="7">
    <source>
        <dbReference type="ARBA" id="ARBA00022824"/>
    </source>
</evidence>
<evidence type="ECO:0000256" key="6">
    <source>
        <dbReference type="ARBA" id="ARBA00022723"/>
    </source>
</evidence>
<evidence type="ECO:0000313" key="16">
    <source>
        <dbReference type="Proteomes" id="UP000732399"/>
    </source>
</evidence>
<evidence type="ECO:0000256" key="1">
    <source>
        <dbReference type="ARBA" id="ARBA00004323"/>
    </source>
</evidence>
<keyword evidence="16" id="KW-1185">Reference proteome</keyword>